<protein>
    <submittedName>
        <fullName evidence="1">Uncharacterized protein</fullName>
    </submittedName>
</protein>
<gene>
    <name evidence="1" type="ORF">BDZ94DRAFT_327740</name>
</gene>
<dbReference type="EMBL" id="MU150246">
    <property type="protein sequence ID" value="KAF9465630.1"/>
    <property type="molecule type" value="Genomic_DNA"/>
</dbReference>
<sequence>MSSLISSVAMPGAIASARGFPSSRSFDDRIPVYDGRASYGRKFTFSDSDFQELSTWPLYRRGVGEIDPETVISVGHTIGTYQGLNGGRFLSTNIHFVIVLGKPAIGFN</sequence>
<proteinExistence type="predicted"/>
<dbReference type="AlphaFoldDB" id="A0A9P5YBF8"/>
<keyword evidence="2" id="KW-1185">Reference proteome</keyword>
<dbReference type="Proteomes" id="UP000807353">
    <property type="component" value="Unassembled WGS sequence"/>
</dbReference>
<name>A0A9P5YBF8_9AGAR</name>
<evidence type="ECO:0000313" key="1">
    <source>
        <dbReference type="EMBL" id="KAF9465630.1"/>
    </source>
</evidence>
<dbReference type="OrthoDB" id="3034904at2759"/>
<organism evidence="1 2">
    <name type="scientific">Collybia nuda</name>
    <dbReference type="NCBI Taxonomy" id="64659"/>
    <lineage>
        <taxon>Eukaryota</taxon>
        <taxon>Fungi</taxon>
        <taxon>Dikarya</taxon>
        <taxon>Basidiomycota</taxon>
        <taxon>Agaricomycotina</taxon>
        <taxon>Agaricomycetes</taxon>
        <taxon>Agaricomycetidae</taxon>
        <taxon>Agaricales</taxon>
        <taxon>Tricholomatineae</taxon>
        <taxon>Clitocybaceae</taxon>
        <taxon>Collybia</taxon>
    </lineage>
</organism>
<evidence type="ECO:0000313" key="2">
    <source>
        <dbReference type="Proteomes" id="UP000807353"/>
    </source>
</evidence>
<accession>A0A9P5YBF8</accession>
<reference evidence="1" key="1">
    <citation type="submission" date="2020-11" db="EMBL/GenBank/DDBJ databases">
        <authorList>
            <consortium name="DOE Joint Genome Institute"/>
            <person name="Ahrendt S."/>
            <person name="Riley R."/>
            <person name="Andreopoulos W."/>
            <person name="Labutti K."/>
            <person name="Pangilinan J."/>
            <person name="Ruiz-Duenas F.J."/>
            <person name="Barrasa J.M."/>
            <person name="Sanchez-Garcia M."/>
            <person name="Camarero S."/>
            <person name="Miyauchi S."/>
            <person name="Serrano A."/>
            <person name="Linde D."/>
            <person name="Babiker R."/>
            <person name="Drula E."/>
            <person name="Ayuso-Fernandez I."/>
            <person name="Pacheco R."/>
            <person name="Padilla G."/>
            <person name="Ferreira P."/>
            <person name="Barriuso J."/>
            <person name="Kellner H."/>
            <person name="Castanera R."/>
            <person name="Alfaro M."/>
            <person name="Ramirez L."/>
            <person name="Pisabarro A.G."/>
            <person name="Kuo A."/>
            <person name="Tritt A."/>
            <person name="Lipzen A."/>
            <person name="He G."/>
            <person name="Yan M."/>
            <person name="Ng V."/>
            <person name="Cullen D."/>
            <person name="Martin F."/>
            <person name="Rosso M.-N."/>
            <person name="Henrissat B."/>
            <person name="Hibbett D."/>
            <person name="Martinez A.T."/>
            <person name="Grigoriev I.V."/>
        </authorList>
    </citation>
    <scope>NUCLEOTIDE SEQUENCE</scope>
    <source>
        <strain evidence="1">CBS 247.69</strain>
    </source>
</reference>
<comment type="caution">
    <text evidence="1">The sequence shown here is derived from an EMBL/GenBank/DDBJ whole genome shotgun (WGS) entry which is preliminary data.</text>
</comment>